<evidence type="ECO:0000256" key="1">
    <source>
        <dbReference type="SAM" id="MobiDB-lite"/>
    </source>
</evidence>
<evidence type="ECO:0000313" key="3">
    <source>
        <dbReference type="Proteomes" id="UP000277580"/>
    </source>
</evidence>
<feature type="region of interest" description="Disordered" evidence="1">
    <location>
        <begin position="244"/>
        <end position="323"/>
    </location>
</feature>
<feature type="region of interest" description="Disordered" evidence="1">
    <location>
        <begin position="553"/>
        <end position="591"/>
    </location>
</feature>
<dbReference type="Proteomes" id="UP000277580">
    <property type="component" value="Unassembled WGS sequence"/>
</dbReference>
<feature type="compositionally biased region" description="Acidic residues" evidence="1">
    <location>
        <begin position="279"/>
        <end position="298"/>
    </location>
</feature>
<feature type="region of interest" description="Disordered" evidence="1">
    <location>
        <begin position="1"/>
        <end position="29"/>
    </location>
</feature>
<reference evidence="2 3" key="1">
    <citation type="journal article" date="2018" name="Nat. Ecol. Evol.">
        <title>Pezizomycetes genomes reveal the molecular basis of ectomycorrhizal truffle lifestyle.</title>
        <authorList>
            <person name="Murat C."/>
            <person name="Payen T."/>
            <person name="Noel B."/>
            <person name="Kuo A."/>
            <person name="Morin E."/>
            <person name="Chen J."/>
            <person name="Kohler A."/>
            <person name="Krizsan K."/>
            <person name="Balestrini R."/>
            <person name="Da Silva C."/>
            <person name="Montanini B."/>
            <person name="Hainaut M."/>
            <person name="Levati E."/>
            <person name="Barry K.W."/>
            <person name="Belfiori B."/>
            <person name="Cichocki N."/>
            <person name="Clum A."/>
            <person name="Dockter R.B."/>
            <person name="Fauchery L."/>
            <person name="Guy J."/>
            <person name="Iotti M."/>
            <person name="Le Tacon F."/>
            <person name="Lindquist E.A."/>
            <person name="Lipzen A."/>
            <person name="Malagnac F."/>
            <person name="Mello A."/>
            <person name="Molinier V."/>
            <person name="Miyauchi S."/>
            <person name="Poulain J."/>
            <person name="Riccioni C."/>
            <person name="Rubini A."/>
            <person name="Sitrit Y."/>
            <person name="Splivallo R."/>
            <person name="Traeger S."/>
            <person name="Wang M."/>
            <person name="Zifcakova L."/>
            <person name="Wipf D."/>
            <person name="Zambonelli A."/>
            <person name="Paolocci F."/>
            <person name="Nowrousian M."/>
            <person name="Ottonello S."/>
            <person name="Baldrian P."/>
            <person name="Spatafora J.W."/>
            <person name="Henrissat B."/>
            <person name="Nagy L.G."/>
            <person name="Aury J.M."/>
            <person name="Wincker P."/>
            <person name="Grigoriev I.V."/>
            <person name="Bonfante P."/>
            <person name="Martin F.M."/>
        </authorList>
    </citation>
    <scope>NUCLEOTIDE SEQUENCE [LARGE SCALE GENOMIC DNA]</scope>
    <source>
        <strain evidence="2 3">CCBAS932</strain>
    </source>
</reference>
<sequence length="631" mass="70549">MFDKPQSKDLKDDIQPYTHQSLSRIDADNQSMWPEMSSLERNPEAFIAAAGLSILSGIESYPGELSSSSEAIGSHLLGASSSWPAASTITATGLPEDLACYAGGILHSPQTTRGRDRDEAENTANPLPDDTYNPIAPIMLAKAKRRSNPYGISAATSEIIGVNGTFPMTEPTLSMYELMANDQAKKQKRARYIASKGKGRNKKTLVVKLKLGVEAWQKWEEKTVEPDMITEYYMKGGRLHKVTARRDDIGVGSADGSKRQRGRPRKSAPTVSETNSDQEKDDEEDEDEDEDEDEEMEVIPEPKSRRRESAWIARKREEEAAEAAEKAIKDAKFAQEKAIEDAQQRIIDERQRIMNENRAAEEEKIRKEIERLQAIEDEKEERRRAYQEAKVLAAEVAEGMLEDTRGVDSDEEDNFRMDEDEDIPQERGAFWESQLPGSNFAVVIEKRPGIYWRSQYATEAELSLRAGLALRNATKTAQPISVPTTAVPITRDSILPTPQSKINTARGPALKTWRVERSVPVNRTTPKSPAPTGLVRKPNLSPKVNIAAKAPVPKPLDCETTSSSKWQPPIQKTSTELEKSMPTTESFKDKWSIIKDESSGSEWGDEAWGGDSANVAKKWIFMFLFFPLWTS</sequence>
<feature type="region of interest" description="Disordered" evidence="1">
    <location>
        <begin position="108"/>
        <end position="131"/>
    </location>
</feature>
<feature type="compositionally biased region" description="Polar residues" evidence="1">
    <location>
        <begin position="559"/>
        <end position="574"/>
    </location>
</feature>
<organism evidence="2 3">
    <name type="scientific">Morchella conica CCBAS932</name>
    <dbReference type="NCBI Taxonomy" id="1392247"/>
    <lineage>
        <taxon>Eukaryota</taxon>
        <taxon>Fungi</taxon>
        <taxon>Dikarya</taxon>
        <taxon>Ascomycota</taxon>
        <taxon>Pezizomycotina</taxon>
        <taxon>Pezizomycetes</taxon>
        <taxon>Pezizales</taxon>
        <taxon>Morchellaceae</taxon>
        <taxon>Morchella</taxon>
    </lineage>
</organism>
<feature type="compositionally biased region" description="Polar residues" evidence="1">
    <location>
        <begin position="17"/>
        <end position="29"/>
    </location>
</feature>
<gene>
    <name evidence="2" type="ORF">P167DRAFT_576115</name>
</gene>
<dbReference type="AlphaFoldDB" id="A0A3N4KM68"/>
<keyword evidence="3" id="KW-1185">Reference proteome</keyword>
<dbReference type="InParanoid" id="A0A3N4KM68"/>
<feature type="compositionally biased region" description="Basic and acidic residues" evidence="1">
    <location>
        <begin position="1"/>
        <end position="14"/>
    </location>
</feature>
<dbReference type="EMBL" id="ML119142">
    <property type="protein sequence ID" value="RPB10508.1"/>
    <property type="molecule type" value="Genomic_DNA"/>
</dbReference>
<evidence type="ECO:0000313" key="2">
    <source>
        <dbReference type="EMBL" id="RPB10508.1"/>
    </source>
</evidence>
<protein>
    <submittedName>
        <fullName evidence="2">Uncharacterized protein</fullName>
    </submittedName>
</protein>
<dbReference type="OrthoDB" id="10501931at2759"/>
<accession>A0A3N4KM68</accession>
<feature type="compositionally biased region" description="Basic and acidic residues" evidence="1">
    <location>
        <begin position="300"/>
        <end position="323"/>
    </location>
</feature>
<proteinExistence type="predicted"/>
<name>A0A3N4KM68_9PEZI</name>